<evidence type="ECO:0000259" key="1">
    <source>
        <dbReference type="Pfam" id="PF09348"/>
    </source>
</evidence>
<dbReference type="OrthoDB" id="120660at2"/>
<gene>
    <name evidence="2" type="ORF">SAMN06295981_1873</name>
</gene>
<dbReference type="Proteomes" id="UP000193309">
    <property type="component" value="Unassembled WGS sequence"/>
</dbReference>
<keyword evidence="3" id="KW-1185">Reference proteome</keyword>
<evidence type="ECO:0000313" key="3">
    <source>
        <dbReference type="Proteomes" id="UP000193309"/>
    </source>
</evidence>
<dbReference type="STRING" id="1610489.SAMN06295981_1873"/>
<organism evidence="2 3">
    <name type="scientific">Corynebacterium pollutisoli</name>
    <dbReference type="NCBI Taxonomy" id="1610489"/>
    <lineage>
        <taxon>Bacteria</taxon>
        <taxon>Bacillati</taxon>
        <taxon>Actinomycetota</taxon>
        <taxon>Actinomycetes</taxon>
        <taxon>Mycobacteriales</taxon>
        <taxon>Corynebacteriaceae</taxon>
        <taxon>Corynebacterium</taxon>
    </lineage>
</organism>
<protein>
    <submittedName>
        <fullName evidence="2">Uncharacterized protein, UPF0548 family</fullName>
    </submittedName>
</protein>
<dbReference type="Pfam" id="PF09348">
    <property type="entry name" value="DUF1990"/>
    <property type="match status" value="1"/>
</dbReference>
<name>A0A1X7JRL3_9CORY</name>
<feature type="domain" description="DUF1990" evidence="1">
    <location>
        <begin position="30"/>
        <end position="163"/>
    </location>
</feature>
<dbReference type="InterPro" id="IPR014457">
    <property type="entry name" value="UCP010260"/>
</dbReference>
<dbReference type="InterPro" id="IPR018960">
    <property type="entry name" value="DUF1990"/>
</dbReference>
<accession>A0A1X7JRL3</accession>
<dbReference type="PANTHER" id="PTHR34202:SF1">
    <property type="entry name" value="UPF0548 PROTEIN"/>
    <property type="match status" value="1"/>
</dbReference>
<sequence>MISRGHLSYPAYLQLATLKLAKGRTPEELGLRRWKITDHSAVLGHGEDVYRAAAERLHTWQVHAHAKVRARRRGNLVRLHFGPTTSSCLIIREEQTPTRTVMVYGTLPAHVESGEEAFIISLAPDGTVTGRVIAFSRHAWWLAKLLGPVARAMQRWANRRYVAGMRPGNFP</sequence>
<dbReference type="AlphaFoldDB" id="A0A1X7JRL3"/>
<evidence type="ECO:0000313" key="2">
    <source>
        <dbReference type="EMBL" id="SMG30742.1"/>
    </source>
</evidence>
<reference evidence="3" key="1">
    <citation type="submission" date="2017-04" db="EMBL/GenBank/DDBJ databases">
        <authorList>
            <person name="Varghese N."/>
            <person name="Submissions S."/>
        </authorList>
    </citation>
    <scope>NUCLEOTIDE SEQUENCE [LARGE SCALE GENOMIC DNA]</scope>
    <source>
        <strain evidence="3">VDS</strain>
    </source>
</reference>
<dbReference type="RefSeq" id="WP_085549970.1">
    <property type="nucleotide sequence ID" value="NZ_FXAR01000006.1"/>
</dbReference>
<dbReference type="PIRSF" id="PIRSF010260">
    <property type="entry name" value="UCP010260"/>
    <property type="match status" value="1"/>
</dbReference>
<dbReference type="EMBL" id="FXAR01000006">
    <property type="protein sequence ID" value="SMG30742.1"/>
    <property type="molecule type" value="Genomic_DNA"/>
</dbReference>
<proteinExistence type="predicted"/>
<dbReference type="PANTHER" id="PTHR34202">
    <property type="entry name" value="UPF0548 PROTEIN"/>
    <property type="match status" value="1"/>
</dbReference>